<protein>
    <recommendedName>
        <fullName evidence="3">ABC transporter substrate-binding protein</fullName>
    </recommendedName>
</protein>
<keyword evidence="2" id="KW-1185">Reference proteome</keyword>
<dbReference type="Gene3D" id="3.40.50.2300">
    <property type="match status" value="2"/>
</dbReference>
<dbReference type="PANTHER" id="PTHR35271">
    <property type="entry name" value="ABC TRANSPORTER, SUBSTRATE-BINDING LIPOPROTEIN-RELATED"/>
    <property type="match status" value="1"/>
</dbReference>
<comment type="caution">
    <text evidence="1">The sequence shown here is derived from an EMBL/GenBank/DDBJ whole genome shotgun (WGS) entry which is preliminary data.</text>
</comment>
<accession>A0ABR8NXV9</accession>
<proteinExistence type="predicted"/>
<reference evidence="1 2" key="1">
    <citation type="submission" date="2020-09" db="EMBL/GenBank/DDBJ databases">
        <title>Marinomonas sp. nov., isolated from the cysticercosis algae of Qingdao, China.</title>
        <authorList>
            <person name="Sun X."/>
        </authorList>
    </citation>
    <scope>NUCLEOTIDE SEQUENCE [LARGE SCALE GENOMIC DNA]</scope>
    <source>
        <strain evidence="1 2">SM2066</strain>
    </source>
</reference>
<dbReference type="Proteomes" id="UP000604161">
    <property type="component" value="Unassembled WGS sequence"/>
</dbReference>
<name>A0ABR8NXV9_9GAMM</name>
<dbReference type="InterPro" id="IPR007487">
    <property type="entry name" value="ABC_transpt-TYRBP-like"/>
</dbReference>
<dbReference type="EMBL" id="JACYFC010000001">
    <property type="protein sequence ID" value="MBD5770043.1"/>
    <property type="molecule type" value="Genomic_DNA"/>
</dbReference>
<gene>
    <name evidence="1" type="ORF">IF202_03195</name>
</gene>
<dbReference type="PANTHER" id="PTHR35271:SF1">
    <property type="entry name" value="ABC TRANSPORTER, SUBSTRATE-BINDING LIPOPROTEIN"/>
    <property type="match status" value="1"/>
</dbReference>
<dbReference type="RefSeq" id="WP_191593411.1">
    <property type="nucleotide sequence ID" value="NZ_JACYFC010000001.1"/>
</dbReference>
<sequence length="289" mass="32406">MSTNASASIYVVHDTAESSVRSLTFQLSKLLTIQTPLISVRNSFFKLRLTELNYQDVIVTVGVDSFRHVCSYDSKGIVIAMFIGKEEYLEAQKTCSIPSSGVFSGAPLDKRLDLLASIWPDKKPLAILYSDYVFVDEKKMEIEAAKFGFKLQFLKTEANRLSVLKSVNFILEESELILAFVDSELYKNGVAQDILKLLFHKQQVMVGPSAAFVRAGSLFAIHSDSKSKLKSLVERLEYWLLKGELIPADYPDSLRVSFNPYVIRSHGIVLPSASYLKDKYDLCSEAQCS</sequence>
<evidence type="ECO:0008006" key="3">
    <source>
        <dbReference type="Google" id="ProtNLM"/>
    </source>
</evidence>
<evidence type="ECO:0000313" key="2">
    <source>
        <dbReference type="Proteomes" id="UP000604161"/>
    </source>
</evidence>
<organism evidence="1 2">
    <name type="scientific">Marinomonas colpomeniae</name>
    <dbReference type="NCBI Taxonomy" id="2774408"/>
    <lineage>
        <taxon>Bacteria</taxon>
        <taxon>Pseudomonadati</taxon>
        <taxon>Pseudomonadota</taxon>
        <taxon>Gammaproteobacteria</taxon>
        <taxon>Oceanospirillales</taxon>
        <taxon>Oceanospirillaceae</taxon>
        <taxon>Marinomonas</taxon>
    </lineage>
</organism>
<evidence type="ECO:0000313" key="1">
    <source>
        <dbReference type="EMBL" id="MBD5770043.1"/>
    </source>
</evidence>